<protein>
    <recommendedName>
        <fullName evidence="1">DUF8040 domain-containing protein</fullName>
    </recommendedName>
</protein>
<organism evidence="2 3">
    <name type="scientific">Hevea brasiliensis</name>
    <name type="common">Para rubber tree</name>
    <name type="synonym">Siphonia brasiliensis</name>
    <dbReference type="NCBI Taxonomy" id="3981"/>
    <lineage>
        <taxon>Eukaryota</taxon>
        <taxon>Viridiplantae</taxon>
        <taxon>Streptophyta</taxon>
        <taxon>Embryophyta</taxon>
        <taxon>Tracheophyta</taxon>
        <taxon>Spermatophyta</taxon>
        <taxon>Magnoliopsida</taxon>
        <taxon>eudicotyledons</taxon>
        <taxon>Gunneridae</taxon>
        <taxon>Pentapetalae</taxon>
        <taxon>rosids</taxon>
        <taxon>fabids</taxon>
        <taxon>Malpighiales</taxon>
        <taxon>Euphorbiaceae</taxon>
        <taxon>Crotonoideae</taxon>
        <taxon>Micrandreae</taxon>
        <taxon>Hevea</taxon>
    </lineage>
</organism>
<evidence type="ECO:0000259" key="1">
    <source>
        <dbReference type="Pfam" id="PF26138"/>
    </source>
</evidence>
<evidence type="ECO:0000313" key="2">
    <source>
        <dbReference type="EMBL" id="KAF2283579.1"/>
    </source>
</evidence>
<dbReference type="Proteomes" id="UP000467840">
    <property type="component" value="Chromosome 12"/>
</dbReference>
<accession>A0A6A6K804</accession>
<evidence type="ECO:0000313" key="3">
    <source>
        <dbReference type="Proteomes" id="UP000467840"/>
    </source>
</evidence>
<dbReference type="Pfam" id="PF26138">
    <property type="entry name" value="DUF8040"/>
    <property type="match status" value="1"/>
</dbReference>
<comment type="caution">
    <text evidence="2">The sequence shown here is derived from an EMBL/GenBank/DDBJ whole genome shotgun (WGS) entry which is preliminary data.</text>
</comment>
<dbReference type="PANTHER" id="PTHR22930:SF268">
    <property type="entry name" value="NUCLEASE HARBI1"/>
    <property type="match status" value="1"/>
</dbReference>
<sequence length="182" mass="20860">MIIVKPLSSINAERDALRHKLMRELIANEVICHDIVRMGPVAFGAFCGKLKATGLLKDFRRAKVEEQVAKFLHILGQNFKNRALEFFFHQSGEIISRHFHNVLRAVVALEAEFLNQPTGVDVPPQILNNNRFYLYFKMKIFAEVDRELLHAEADHHVSISALATDAYYRIGVMLREQIASEM</sequence>
<dbReference type="InterPro" id="IPR045249">
    <property type="entry name" value="HARBI1-like"/>
</dbReference>
<dbReference type="EMBL" id="JAAGAX010000018">
    <property type="protein sequence ID" value="KAF2283579.1"/>
    <property type="molecule type" value="Genomic_DNA"/>
</dbReference>
<keyword evidence="3" id="KW-1185">Reference proteome</keyword>
<dbReference type="PANTHER" id="PTHR22930">
    <property type="match status" value="1"/>
</dbReference>
<reference evidence="2 3" key="1">
    <citation type="journal article" date="2020" name="Mol. Plant">
        <title>The Chromosome-Based Rubber Tree Genome Provides New Insights into Spurge Genome Evolution and Rubber Biosynthesis.</title>
        <authorList>
            <person name="Liu J."/>
            <person name="Shi C."/>
            <person name="Shi C.C."/>
            <person name="Li W."/>
            <person name="Zhang Q.J."/>
            <person name="Zhang Y."/>
            <person name="Li K."/>
            <person name="Lu H.F."/>
            <person name="Shi C."/>
            <person name="Zhu S.T."/>
            <person name="Xiao Z.Y."/>
            <person name="Nan H."/>
            <person name="Yue Y."/>
            <person name="Zhu X.G."/>
            <person name="Wu Y."/>
            <person name="Hong X.N."/>
            <person name="Fan G.Y."/>
            <person name="Tong Y."/>
            <person name="Zhang D."/>
            <person name="Mao C.L."/>
            <person name="Liu Y.L."/>
            <person name="Hao S.J."/>
            <person name="Liu W.Q."/>
            <person name="Lv M.Q."/>
            <person name="Zhang H.B."/>
            <person name="Liu Y."/>
            <person name="Hu-Tang G.R."/>
            <person name="Wang J.P."/>
            <person name="Wang J.H."/>
            <person name="Sun Y.H."/>
            <person name="Ni S.B."/>
            <person name="Chen W.B."/>
            <person name="Zhang X.C."/>
            <person name="Jiao Y.N."/>
            <person name="Eichler E.E."/>
            <person name="Li G.H."/>
            <person name="Liu X."/>
            <person name="Gao L.Z."/>
        </authorList>
    </citation>
    <scope>NUCLEOTIDE SEQUENCE [LARGE SCALE GENOMIC DNA]</scope>
    <source>
        <strain evidence="3">cv. GT1</strain>
        <tissue evidence="2">Leaf</tissue>
    </source>
</reference>
<gene>
    <name evidence="2" type="ORF">GH714_012067</name>
</gene>
<name>A0A6A6K804_HEVBR</name>
<dbReference type="AlphaFoldDB" id="A0A6A6K804"/>
<proteinExistence type="predicted"/>
<dbReference type="InterPro" id="IPR058353">
    <property type="entry name" value="DUF8040"/>
</dbReference>
<feature type="domain" description="DUF8040" evidence="1">
    <location>
        <begin position="19"/>
        <end position="107"/>
    </location>
</feature>